<accession>A0AAN8RY81</accession>
<sequence length="230" mass="26556">MDDPYEVWEIPRMYINFWDYTNKCYFYRPQKLIWHGTNTHGERAMETYCDAWSSSSRDTVGLASSLLSEKILDQGKFTCNNQFIVLCIEAINQETITRKKRSNNNMQETTACSHVTSEKLDVLDDKWGPNESDQNNRVRFMVLYTTNIRVTHRDRVDSFCENLKKKHALTAGKRLKGLSAFCSVSGRSCYSAISVTTRGQRTEGNVGIVGYSFERQEPNKWSRCGCHVGW</sequence>
<organism evidence="2 3">
    <name type="scientific">Polyplax serrata</name>
    <name type="common">Common mouse louse</name>
    <dbReference type="NCBI Taxonomy" id="468196"/>
    <lineage>
        <taxon>Eukaryota</taxon>
        <taxon>Metazoa</taxon>
        <taxon>Ecdysozoa</taxon>
        <taxon>Arthropoda</taxon>
        <taxon>Hexapoda</taxon>
        <taxon>Insecta</taxon>
        <taxon>Pterygota</taxon>
        <taxon>Neoptera</taxon>
        <taxon>Paraneoptera</taxon>
        <taxon>Psocodea</taxon>
        <taxon>Troctomorpha</taxon>
        <taxon>Phthiraptera</taxon>
        <taxon>Anoplura</taxon>
        <taxon>Polyplacidae</taxon>
        <taxon>Polyplax</taxon>
    </lineage>
</organism>
<evidence type="ECO:0000313" key="2">
    <source>
        <dbReference type="EMBL" id="KAK6632520.1"/>
    </source>
</evidence>
<dbReference type="AlphaFoldDB" id="A0AAN8RY81"/>
<dbReference type="InterPro" id="IPR016186">
    <property type="entry name" value="C-type_lectin-like/link_sf"/>
</dbReference>
<comment type="caution">
    <text evidence="2">The sequence shown here is derived from an EMBL/GenBank/DDBJ whole genome shotgun (WGS) entry which is preliminary data.</text>
</comment>
<dbReference type="SUPFAM" id="SSF56436">
    <property type="entry name" value="C-type lectin-like"/>
    <property type="match status" value="1"/>
</dbReference>
<evidence type="ECO:0000313" key="3">
    <source>
        <dbReference type="Proteomes" id="UP001372834"/>
    </source>
</evidence>
<feature type="domain" description="Collagenase NC10/endostatin" evidence="1">
    <location>
        <begin position="29"/>
        <end position="90"/>
    </location>
</feature>
<dbReference type="EMBL" id="JAWJWE010000007">
    <property type="protein sequence ID" value="KAK6632520.1"/>
    <property type="molecule type" value="Genomic_DNA"/>
</dbReference>
<evidence type="ECO:0000259" key="1">
    <source>
        <dbReference type="Pfam" id="PF06482"/>
    </source>
</evidence>
<gene>
    <name evidence="2" type="ORF">RUM43_013288</name>
</gene>
<dbReference type="Pfam" id="PF06482">
    <property type="entry name" value="Endostatin"/>
    <property type="match status" value="1"/>
</dbReference>
<dbReference type="InterPro" id="IPR010515">
    <property type="entry name" value="Collagenase_NC10/endostatin"/>
</dbReference>
<reference evidence="2 3" key="1">
    <citation type="submission" date="2023-10" db="EMBL/GenBank/DDBJ databases">
        <title>Genomes of two closely related lineages of the louse Polyplax serrata with different host specificities.</title>
        <authorList>
            <person name="Martinu J."/>
            <person name="Tarabai H."/>
            <person name="Stefka J."/>
            <person name="Hypsa V."/>
        </authorList>
    </citation>
    <scope>NUCLEOTIDE SEQUENCE [LARGE SCALE GENOMIC DNA]</scope>
    <source>
        <strain evidence="2">HR10_N</strain>
    </source>
</reference>
<dbReference type="InterPro" id="IPR016187">
    <property type="entry name" value="CTDL_fold"/>
</dbReference>
<dbReference type="Proteomes" id="UP001372834">
    <property type="component" value="Unassembled WGS sequence"/>
</dbReference>
<dbReference type="Gene3D" id="3.10.100.10">
    <property type="entry name" value="Mannose-Binding Protein A, subunit A"/>
    <property type="match status" value="1"/>
</dbReference>
<proteinExistence type="predicted"/>
<protein>
    <recommendedName>
        <fullName evidence="1">Collagenase NC10/endostatin domain-containing protein</fullName>
    </recommendedName>
</protein>
<name>A0AAN8RY81_POLSC</name>